<name>A0A5D0XUT2_9MICC</name>
<gene>
    <name evidence="2" type="ORF">FQ377_02130</name>
</gene>
<dbReference type="Proteomes" id="UP000323410">
    <property type="component" value="Unassembled WGS sequence"/>
</dbReference>
<evidence type="ECO:0000313" key="2">
    <source>
        <dbReference type="EMBL" id="TYD00280.1"/>
    </source>
</evidence>
<dbReference type="OrthoDB" id="4955088at2"/>
<feature type="transmembrane region" description="Helical" evidence="1">
    <location>
        <begin position="126"/>
        <end position="145"/>
    </location>
</feature>
<dbReference type="EMBL" id="VSLD01000001">
    <property type="protein sequence ID" value="TYD00280.1"/>
    <property type="molecule type" value="Genomic_DNA"/>
</dbReference>
<feature type="transmembrane region" description="Helical" evidence="1">
    <location>
        <begin position="98"/>
        <end position="119"/>
    </location>
</feature>
<feature type="transmembrane region" description="Helical" evidence="1">
    <location>
        <begin position="7"/>
        <end position="26"/>
    </location>
</feature>
<reference evidence="2 3" key="1">
    <citation type="submission" date="2019-08" db="EMBL/GenBank/DDBJ databases">
        <title>Genone of Arthrobacter echini P9.</title>
        <authorList>
            <person name="Bowman J.P."/>
        </authorList>
    </citation>
    <scope>NUCLEOTIDE SEQUENCE [LARGE SCALE GENOMIC DNA]</scope>
    <source>
        <strain evidence="2 3">P9</strain>
    </source>
</reference>
<feature type="transmembrane region" description="Helical" evidence="1">
    <location>
        <begin position="73"/>
        <end position="92"/>
    </location>
</feature>
<dbReference type="AlphaFoldDB" id="A0A5D0XUT2"/>
<keyword evidence="1" id="KW-0472">Membrane</keyword>
<keyword evidence="1" id="KW-0812">Transmembrane</keyword>
<keyword evidence="3" id="KW-1185">Reference proteome</keyword>
<proteinExistence type="predicted"/>
<comment type="caution">
    <text evidence="2">The sequence shown here is derived from an EMBL/GenBank/DDBJ whole genome shotgun (WGS) entry which is preliminary data.</text>
</comment>
<organism evidence="2 3">
    <name type="scientific">Arthrobacter echini</name>
    <dbReference type="NCBI Taxonomy" id="1529066"/>
    <lineage>
        <taxon>Bacteria</taxon>
        <taxon>Bacillati</taxon>
        <taxon>Actinomycetota</taxon>
        <taxon>Actinomycetes</taxon>
        <taxon>Micrococcales</taxon>
        <taxon>Micrococcaceae</taxon>
        <taxon>Arthrobacter</taxon>
    </lineage>
</organism>
<evidence type="ECO:0008006" key="4">
    <source>
        <dbReference type="Google" id="ProtNLM"/>
    </source>
</evidence>
<sequence length="186" mass="19577">MSQRAPTFIGHLIGASFGTVFVLVNASGLPTGVAILLRILAVVAFTVVLLGFLRTSRELRSAAQPAPVGFTRFYWMVVALEAIALFGGLALLRPIEPAAALGWIALVVGVHFLPLARLWPEGRTQLLWIAGIMTALGVLGLALAFSVHDAVLVSVVSGVGSGVVLLAWSLVQAFRTLTGRPTRPGM</sequence>
<evidence type="ECO:0000256" key="1">
    <source>
        <dbReference type="SAM" id="Phobius"/>
    </source>
</evidence>
<dbReference type="RefSeq" id="WP_148599586.1">
    <property type="nucleotide sequence ID" value="NZ_VSLD01000001.1"/>
</dbReference>
<feature type="transmembrane region" description="Helical" evidence="1">
    <location>
        <begin position="151"/>
        <end position="171"/>
    </location>
</feature>
<feature type="transmembrane region" description="Helical" evidence="1">
    <location>
        <begin position="32"/>
        <end position="53"/>
    </location>
</feature>
<accession>A0A5D0XUT2</accession>
<protein>
    <recommendedName>
        <fullName evidence="4">DUF308 domain-containing protein</fullName>
    </recommendedName>
</protein>
<keyword evidence="1" id="KW-1133">Transmembrane helix</keyword>
<evidence type="ECO:0000313" key="3">
    <source>
        <dbReference type="Proteomes" id="UP000323410"/>
    </source>
</evidence>